<feature type="region of interest" description="Disordered" evidence="1">
    <location>
        <begin position="28"/>
        <end position="52"/>
    </location>
</feature>
<dbReference type="RefSeq" id="WP_172515168.1">
    <property type="nucleotide sequence ID" value="NZ_AP022869.1"/>
</dbReference>
<reference evidence="2 3" key="1">
    <citation type="submission" date="2020-03" db="EMBL/GenBank/DDBJ databases">
        <title>Complete Genome Sequence of Halomonas meridiana strain Eplume2, isolated from hydrothermal-plume in the north east Pacific Ocean.</title>
        <authorList>
            <person name="Kurihara Y."/>
            <person name="Kawai S."/>
            <person name="Sakai A."/>
            <person name="Galipon J."/>
            <person name="Arakawa K."/>
        </authorList>
    </citation>
    <scope>NUCLEOTIDE SEQUENCE [LARGE SCALE GENOMIC DNA]</scope>
    <source>
        <strain evidence="2 3">Eplume2</strain>
    </source>
</reference>
<evidence type="ECO:0000256" key="1">
    <source>
        <dbReference type="SAM" id="MobiDB-lite"/>
    </source>
</evidence>
<dbReference type="Proteomes" id="UP000501053">
    <property type="component" value="Chromosome"/>
</dbReference>
<evidence type="ECO:0000313" key="3">
    <source>
        <dbReference type="Proteomes" id="UP000501053"/>
    </source>
</evidence>
<name>A0A6F8XD28_9GAMM</name>
<dbReference type="AlphaFoldDB" id="A0A6F8XD28"/>
<accession>A0A6F8XD28</accession>
<proteinExistence type="predicted"/>
<feature type="compositionally biased region" description="Basic and acidic residues" evidence="1">
    <location>
        <begin position="35"/>
        <end position="44"/>
    </location>
</feature>
<gene>
    <name evidence="2" type="ORF">HMEPL2_24430</name>
</gene>
<organism evidence="2 3">
    <name type="scientific">Vreelandella aquamarina</name>
    <dbReference type="NCBI Taxonomy" id="77097"/>
    <lineage>
        <taxon>Bacteria</taxon>
        <taxon>Pseudomonadati</taxon>
        <taxon>Pseudomonadota</taxon>
        <taxon>Gammaproteobacteria</taxon>
        <taxon>Oceanospirillales</taxon>
        <taxon>Halomonadaceae</taxon>
        <taxon>Vreelandella</taxon>
    </lineage>
</organism>
<sequence length="52" mass="5921">MARTLDQLLEQEKPEVVAEAKRKASEILATLDQQSTKEREREDNSVNAPPQK</sequence>
<dbReference type="EMBL" id="AP022869">
    <property type="protein sequence ID" value="BCB72092.1"/>
    <property type="molecule type" value="Genomic_DNA"/>
</dbReference>
<evidence type="ECO:0000313" key="2">
    <source>
        <dbReference type="EMBL" id="BCB72092.1"/>
    </source>
</evidence>
<keyword evidence="3" id="KW-1185">Reference proteome</keyword>
<protein>
    <submittedName>
        <fullName evidence="2">Uncharacterized protein</fullName>
    </submittedName>
</protein>